<evidence type="ECO:0008006" key="3">
    <source>
        <dbReference type="Google" id="ProtNLM"/>
    </source>
</evidence>
<name>A0A2T6C4Z6_9RHOB</name>
<protein>
    <recommendedName>
        <fullName evidence="3">Tetratricopeptide repeat protein</fullName>
    </recommendedName>
</protein>
<gene>
    <name evidence="1" type="ORF">C8N31_11723</name>
</gene>
<comment type="caution">
    <text evidence="1">The sequence shown here is derived from an EMBL/GenBank/DDBJ whole genome shotgun (WGS) entry which is preliminary data.</text>
</comment>
<evidence type="ECO:0000313" key="1">
    <source>
        <dbReference type="EMBL" id="PTX63389.1"/>
    </source>
</evidence>
<evidence type="ECO:0000313" key="2">
    <source>
        <dbReference type="Proteomes" id="UP000244092"/>
    </source>
</evidence>
<sequence length="776" mass="87773">MAKNKTTRDQLWIAFRNSAWGKTTENDRELRELRNAVDKGILGQGTGQKVLEAMETGKQAFELGSQLGNIFKQRGKNESERWLESVEQQSPDKKIMRHLNKKLADLIDYQNLQRARRPRGSQTSNVRAQLVDGGHPNDLRRQNPALNWTIYIDESGRIFDESASELNDANKDVGRLVALAVPSNVKLSPLDFFHAAEAPSEQIDEILQRLLDAPVGIFGFSVNNRSAQHVDWLGHVLHLVRWVLLQLPVPISEGSCKVQVLIEQRGSDRQSENLLYSSREIESECRALDPARFSGLELTLEFMDKNHSMNGYVDAIANTWGSPNKDRLRKSSLLGHCLVETKESSLHHLFLALRDRGPLAAENWYLLCSAAESDPAQGFLNRELDRLGLKLKQYPHQWTLYLNEVQSRLQRKQYKLSELGHAIGWLQQYSTANQSLPDVLKLQLLSSKLALGNHRGDFDIQIFKECLSLSEGLRDEEPQLACEAVLRMASMSTNFFEFGALKDSLKGWLAQPVAVAGLRNYGKLLSTLGQLEAFEGQADEALGHFDQALEYFSRLSDGSQAQIEVLQTSRYRLVAEMDSVSVLSTDQEASTSVQRFISGLREHLDNAQSERNGERLAQSGQDGRFDQHLWLRSLVSFPRELSEERKEYLSQSALWQVGADHPWPLILAYRAWLFQMENRPDLALSLMKDAIAACEEAEHGPTLEWLSEVLRTLANILGLEMGVDSPSQEQRAYLEKRLPRAPHSALRAFAEENTRSPLSHSNLLKHLGNCLPFNFH</sequence>
<dbReference type="RefSeq" id="WP_025047596.1">
    <property type="nucleotide sequence ID" value="NZ_QBKU01000017.1"/>
</dbReference>
<accession>A0A2T6C4Z6</accession>
<dbReference type="EMBL" id="QBKU01000017">
    <property type="protein sequence ID" value="PTX63389.1"/>
    <property type="molecule type" value="Genomic_DNA"/>
</dbReference>
<dbReference type="AlphaFoldDB" id="A0A2T6C4Z6"/>
<dbReference type="InterPro" id="IPR011990">
    <property type="entry name" value="TPR-like_helical_dom_sf"/>
</dbReference>
<reference evidence="1 2" key="1">
    <citation type="submission" date="2018-04" db="EMBL/GenBank/DDBJ databases">
        <title>Genomic Encyclopedia of Archaeal and Bacterial Type Strains, Phase II (KMG-II): from individual species to whole genera.</title>
        <authorList>
            <person name="Goeker M."/>
        </authorList>
    </citation>
    <scope>NUCLEOTIDE SEQUENCE [LARGE SCALE GENOMIC DNA]</scope>
    <source>
        <strain evidence="1 2">DSM 12244</strain>
    </source>
</reference>
<dbReference type="OrthoDB" id="6188198at2"/>
<proteinExistence type="predicted"/>
<dbReference type="SUPFAM" id="SSF48452">
    <property type="entry name" value="TPR-like"/>
    <property type="match status" value="1"/>
</dbReference>
<organism evidence="1 2">
    <name type="scientific">Sulfitobacter mediterraneus</name>
    <dbReference type="NCBI Taxonomy" id="83219"/>
    <lineage>
        <taxon>Bacteria</taxon>
        <taxon>Pseudomonadati</taxon>
        <taxon>Pseudomonadota</taxon>
        <taxon>Alphaproteobacteria</taxon>
        <taxon>Rhodobacterales</taxon>
        <taxon>Roseobacteraceae</taxon>
        <taxon>Sulfitobacter</taxon>
    </lineage>
</organism>
<dbReference type="Proteomes" id="UP000244092">
    <property type="component" value="Unassembled WGS sequence"/>
</dbReference>